<feature type="compositionally biased region" description="Polar residues" evidence="1">
    <location>
        <begin position="293"/>
        <end position="304"/>
    </location>
</feature>
<sequence length="398" mass="43575">MELKRNNIRPFTLEDFLVMSSGANLNGDFVLPHSVGAEYNFPATQHHYTTQISQQQHPQQNHPYAVPARVPNPPAANWYGGSQPSLDSQTHHLVGMNMDRGVNIMPGLYRSVELPNARIPGPSTSSQYPNSRLANHRARLRRSNTVGSSEIGQHLPMAMAKTSMAPYHPGPGASRPGFSLDPISYLLGQPPVTGTLDSGPIGTGALTGPSPTERVLRRLAQMNASASLDRNGTVGAGSTGVMLGQSNRFDWSRGIRPNLSMLGQQQQQQSDGNLSDAVKGSRRSRLRREVTMDATSGNLLQSRESMSHPHLGPYPPESSSLTQSSPFALMRNQQDAAGHRISDGQDVVPSELCFSSEQFQEQSRFILFYLLRDMRYSTPSLFITMLIPEESVELISVC</sequence>
<name>A0A183B2J7_9TREM</name>
<dbReference type="AlphaFoldDB" id="A0A183B2J7"/>
<reference evidence="2 3" key="2">
    <citation type="submission" date="2018-11" db="EMBL/GenBank/DDBJ databases">
        <authorList>
            <consortium name="Pathogen Informatics"/>
        </authorList>
    </citation>
    <scope>NUCLEOTIDE SEQUENCE [LARGE SCALE GENOMIC DNA]</scope>
    <source>
        <strain evidence="2 3">Egypt</strain>
    </source>
</reference>
<evidence type="ECO:0000313" key="3">
    <source>
        <dbReference type="Proteomes" id="UP000272942"/>
    </source>
</evidence>
<dbReference type="OrthoDB" id="10535779at2759"/>
<dbReference type="EMBL" id="UZAN01055066">
    <property type="protein sequence ID" value="VDP90704.1"/>
    <property type="molecule type" value="Genomic_DNA"/>
</dbReference>
<proteinExistence type="predicted"/>
<dbReference type="WBParaSite" id="ECPE_0001347101-mRNA-1">
    <property type="protein sequence ID" value="ECPE_0001347101-mRNA-1"/>
    <property type="gene ID" value="ECPE_0001347101"/>
</dbReference>
<keyword evidence="3" id="KW-1185">Reference proteome</keyword>
<reference evidence="4" key="1">
    <citation type="submission" date="2016-06" db="UniProtKB">
        <authorList>
            <consortium name="WormBaseParasite"/>
        </authorList>
    </citation>
    <scope>IDENTIFICATION</scope>
</reference>
<evidence type="ECO:0000256" key="1">
    <source>
        <dbReference type="SAM" id="MobiDB-lite"/>
    </source>
</evidence>
<evidence type="ECO:0000313" key="2">
    <source>
        <dbReference type="EMBL" id="VDP90704.1"/>
    </source>
</evidence>
<organism evidence="4">
    <name type="scientific">Echinostoma caproni</name>
    <dbReference type="NCBI Taxonomy" id="27848"/>
    <lineage>
        <taxon>Eukaryota</taxon>
        <taxon>Metazoa</taxon>
        <taxon>Spiralia</taxon>
        <taxon>Lophotrochozoa</taxon>
        <taxon>Platyhelminthes</taxon>
        <taxon>Trematoda</taxon>
        <taxon>Digenea</taxon>
        <taxon>Plagiorchiida</taxon>
        <taxon>Echinostomata</taxon>
        <taxon>Echinostomatoidea</taxon>
        <taxon>Echinostomatidae</taxon>
        <taxon>Echinostoma</taxon>
    </lineage>
</organism>
<feature type="region of interest" description="Disordered" evidence="1">
    <location>
        <begin position="262"/>
        <end position="323"/>
    </location>
</feature>
<accession>A0A183B2J7</accession>
<gene>
    <name evidence="2" type="ORF">ECPE_LOCUS13432</name>
</gene>
<evidence type="ECO:0000313" key="4">
    <source>
        <dbReference type="WBParaSite" id="ECPE_0001347101-mRNA-1"/>
    </source>
</evidence>
<protein>
    <submittedName>
        <fullName evidence="4">NOT2_3_5 domain-containing protein</fullName>
    </submittedName>
</protein>
<dbReference type="Proteomes" id="UP000272942">
    <property type="component" value="Unassembled WGS sequence"/>
</dbReference>